<dbReference type="InterPro" id="IPR026502">
    <property type="entry name" value="SLBP1/SLBP2"/>
</dbReference>
<keyword evidence="5" id="KW-1185">Reference proteome</keyword>
<evidence type="ECO:0000256" key="2">
    <source>
        <dbReference type="ARBA" id="ARBA00022884"/>
    </source>
</evidence>
<feature type="domain" description="Histone RNA hairpin-binding protein RNA-binding" evidence="4">
    <location>
        <begin position="236"/>
        <end position="303"/>
    </location>
</feature>
<dbReference type="STRING" id="224129.A0A1W4X1C9"/>
<dbReference type="CTD" id="7884"/>
<evidence type="ECO:0000259" key="4">
    <source>
        <dbReference type="Pfam" id="PF15247"/>
    </source>
</evidence>
<dbReference type="Proteomes" id="UP000192223">
    <property type="component" value="Unplaced"/>
</dbReference>
<dbReference type="KEGG" id="apln:108737673"/>
<dbReference type="GO" id="GO:0006398">
    <property type="term" value="P:mRNA 3'-end processing by stem-loop binding and cleavage"/>
    <property type="evidence" value="ECO:0007669"/>
    <property type="project" value="TreeGrafter"/>
</dbReference>
<sequence length="304" mass="35156">MTQYRRISVNTSLKNAFIFDEELDSLENVNNSSFDCQKIKDVHISLEESPLQINKAQEVNNGLDSKQNILVKQEPYSPAPLSIINEELCPKRIIKSESLSSPVKNEYDTKITSIKIELSPIKTEEDIVDKQQSLISLGTSVIDYSEEIIPSEKHLKIENKGPDLRSRLNAIRNSNKDKVDDKILSRYVQQEEPQQNDGIITRAKKRTVSDHSDGSSFTSERSKGQQKRSKIEREHDPIVLKRRQKQIDFGKNTLGYDNYTKTVPKYKRKKEDPVTPDKTIKYSRRGWDGLIKKWRLQLHKFDPD</sequence>
<dbReference type="AlphaFoldDB" id="A0A1W4X1C9"/>
<organism evidence="5 6">
    <name type="scientific">Agrilus planipennis</name>
    <name type="common">Emerald ash borer</name>
    <name type="synonym">Agrilus marcopoli</name>
    <dbReference type="NCBI Taxonomy" id="224129"/>
    <lineage>
        <taxon>Eukaryota</taxon>
        <taxon>Metazoa</taxon>
        <taxon>Ecdysozoa</taxon>
        <taxon>Arthropoda</taxon>
        <taxon>Hexapoda</taxon>
        <taxon>Insecta</taxon>
        <taxon>Pterygota</taxon>
        <taxon>Neoptera</taxon>
        <taxon>Endopterygota</taxon>
        <taxon>Coleoptera</taxon>
        <taxon>Polyphaga</taxon>
        <taxon>Elateriformia</taxon>
        <taxon>Buprestoidea</taxon>
        <taxon>Buprestidae</taxon>
        <taxon>Agrilinae</taxon>
        <taxon>Agrilus</taxon>
    </lineage>
</organism>
<comment type="similarity">
    <text evidence="1">Belongs to the SLBP family.</text>
</comment>
<dbReference type="PANTHER" id="PTHR17408">
    <property type="entry name" value="HISTONE RNA HAIRPIN-BINDING PROTEIN"/>
    <property type="match status" value="1"/>
</dbReference>
<feature type="compositionally biased region" description="Polar residues" evidence="3">
    <location>
        <begin position="189"/>
        <end position="198"/>
    </location>
</feature>
<evidence type="ECO:0000313" key="5">
    <source>
        <dbReference type="Proteomes" id="UP000192223"/>
    </source>
</evidence>
<reference evidence="6" key="1">
    <citation type="submission" date="2025-08" db="UniProtKB">
        <authorList>
            <consortium name="RefSeq"/>
        </authorList>
    </citation>
    <scope>IDENTIFICATION</scope>
    <source>
        <tissue evidence="6">Entire body</tissue>
    </source>
</reference>
<evidence type="ECO:0000256" key="3">
    <source>
        <dbReference type="SAM" id="MobiDB-lite"/>
    </source>
</evidence>
<dbReference type="InterPro" id="IPR029344">
    <property type="entry name" value="SLBP_RNA_bind"/>
</dbReference>
<dbReference type="RefSeq" id="XP_018326198.1">
    <property type="nucleotide sequence ID" value="XM_018470696.2"/>
</dbReference>
<dbReference type="GO" id="GO:0051028">
    <property type="term" value="P:mRNA transport"/>
    <property type="evidence" value="ECO:0007669"/>
    <property type="project" value="TreeGrafter"/>
</dbReference>
<gene>
    <name evidence="6" type="primary">LOC108737673</name>
</gene>
<proteinExistence type="inferred from homology"/>
<dbReference type="OrthoDB" id="265795at2759"/>
<dbReference type="InterPro" id="IPR038294">
    <property type="entry name" value="SLBP_RNA_bind_sf"/>
</dbReference>
<accession>A0A1W4X1C9</accession>
<name>A0A1W4X1C9_AGRPL</name>
<protein>
    <submittedName>
        <fullName evidence="6">Uncharacterized protein LOC108737673</fullName>
    </submittedName>
</protein>
<feature type="region of interest" description="Disordered" evidence="3">
    <location>
        <begin position="189"/>
        <end position="237"/>
    </location>
</feature>
<keyword evidence="2" id="KW-0694">RNA-binding</keyword>
<dbReference type="GO" id="GO:0071204">
    <property type="term" value="C:histone pre-mRNA 3'end processing complex"/>
    <property type="evidence" value="ECO:0007669"/>
    <property type="project" value="TreeGrafter"/>
</dbReference>
<dbReference type="GO" id="GO:0007076">
    <property type="term" value="P:mitotic chromosome condensation"/>
    <property type="evidence" value="ECO:0007669"/>
    <property type="project" value="UniProtKB-ARBA"/>
</dbReference>
<evidence type="ECO:0000256" key="1">
    <source>
        <dbReference type="ARBA" id="ARBA00006151"/>
    </source>
</evidence>
<dbReference type="GO" id="GO:0071207">
    <property type="term" value="F:histone pre-mRNA stem-loop binding"/>
    <property type="evidence" value="ECO:0007669"/>
    <property type="project" value="TreeGrafter"/>
</dbReference>
<dbReference type="GeneID" id="108737673"/>
<dbReference type="GO" id="GO:0005737">
    <property type="term" value="C:cytoplasm"/>
    <property type="evidence" value="ECO:0007669"/>
    <property type="project" value="TreeGrafter"/>
</dbReference>
<dbReference type="Gene3D" id="1.10.8.1120">
    <property type="entry name" value="Histone RNA hairpin-binding protein RNA-binding domain"/>
    <property type="match status" value="1"/>
</dbReference>
<dbReference type="Pfam" id="PF15247">
    <property type="entry name" value="SLBP_RNA_bind"/>
    <property type="match status" value="1"/>
</dbReference>
<dbReference type="FunFam" id="1.10.8.1120:FF:000001">
    <property type="entry name" value="Histone RNA hairpin-binding protein-like"/>
    <property type="match status" value="1"/>
</dbReference>
<dbReference type="GO" id="GO:0003729">
    <property type="term" value="F:mRNA binding"/>
    <property type="evidence" value="ECO:0007669"/>
    <property type="project" value="InterPro"/>
</dbReference>
<dbReference type="InParanoid" id="A0A1W4X1C9"/>
<evidence type="ECO:0000313" key="6">
    <source>
        <dbReference type="RefSeq" id="XP_018326198.1"/>
    </source>
</evidence>
<dbReference type="PANTHER" id="PTHR17408:SF0">
    <property type="entry name" value="HISTONE RNA HAIRPIN-BINDING PROTEIN"/>
    <property type="match status" value="1"/>
</dbReference>